<gene>
    <name evidence="13" type="ORF">HRI_002744200</name>
</gene>
<dbReference type="InterPro" id="IPR035659">
    <property type="entry name" value="SPS_C"/>
</dbReference>
<dbReference type="GO" id="GO:0046524">
    <property type="term" value="F:sucrose-phosphate synthase activity"/>
    <property type="evidence" value="ECO:0007669"/>
    <property type="project" value="UniProtKB-UniRule"/>
</dbReference>
<evidence type="ECO:0000259" key="12">
    <source>
        <dbReference type="Pfam" id="PF05116"/>
    </source>
</evidence>
<keyword evidence="5 8" id="KW-0328">Glycosyltransferase</keyword>
<proteinExistence type="inferred from homology"/>
<feature type="domain" description="Glycosyl transferase family 1" evidence="10">
    <location>
        <begin position="479"/>
        <end position="651"/>
    </location>
</feature>
<dbReference type="PANTHER" id="PTHR46039:SF1">
    <property type="entry name" value="SUCROSE-PHOSPHATE SYNTHASE 4"/>
    <property type="match status" value="1"/>
</dbReference>
<evidence type="ECO:0000256" key="7">
    <source>
        <dbReference type="ARBA" id="ARBA00047471"/>
    </source>
</evidence>
<dbReference type="Gene3D" id="3.40.50.1000">
    <property type="entry name" value="HAD superfamily/HAD-like"/>
    <property type="match status" value="1"/>
</dbReference>
<feature type="region of interest" description="Disordered" evidence="9">
    <location>
        <begin position="119"/>
        <end position="149"/>
    </location>
</feature>
<dbReference type="OrthoDB" id="512920at2759"/>
<dbReference type="Pfam" id="PF00862">
    <property type="entry name" value="GT-B_Sucrose_synth"/>
    <property type="match status" value="1"/>
</dbReference>
<comment type="pathway">
    <text evidence="1 8">Glycan biosynthesis; sucrose biosynthesis; sucrose from D-fructose 6-phosphate and UDP-alpha-D-glucose: step 1/2.</text>
</comment>
<dbReference type="Gene3D" id="3.90.1070.10">
    <property type="match status" value="1"/>
</dbReference>
<dbReference type="NCBIfam" id="TIGR02468">
    <property type="entry name" value="sucrsPsyn_pln"/>
    <property type="match status" value="1"/>
</dbReference>
<dbReference type="CDD" id="cd03800">
    <property type="entry name" value="GT4_sucrose_synthase"/>
    <property type="match status" value="1"/>
</dbReference>
<feature type="domain" description="Sucrose phosphatase-like" evidence="12">
    <location>
        <begin position="791"/>
        <end position="960"/>
    </location>
</feature>
<evidence type="ECO:0000313" key="13">
    <source>
        <dbReference type="EMBL" id="GMI90749.1"/>
    </source>
</evidence>
<evidence type="ECO:0000256" key="1">
    <source>
        <dbReference type="ARBA" id="ARBA00005027"/>
    </source>
</evidence>
<dbReference type="InterPro" id="IPR044161">
    <property type="entry name" value="SPS"/>
</dbReference>
<dbReference type="CDD" id="cd16419">
    <property type="entry name" value="HAD_SPS"/>
    <property type="match status" value="1"/>
</dbReference>
<dbReference type="AlphaFoldDB" id="A0A9W7I5C3"/>
<reference evidence="13" key="1">
    <citation type="submission" date="2023-05" db="EMBL/GenBank/DDBJ databases">
        <title>Genome and transcriptome analyses reveal genes involved in the formation of fine ridges on petal epidermal cells in Hibiscus trionum.</title>
        <authorList>
            <person name="Koshimizu S."/>
            <person name="Masuda S."/>
            <person name="Ishii T."/>
            <person name="Shirasu K."/>
            <person name="Hoshino A."/>
            <person name="Arita M."/>
        </authorList>
    </citation>
    <scope>NUCLEOTIDE SEQUENCE</scope>
    <source>
        <strain evidence="13">Hamamatsu line</strain>
    </source>
</reference>
<feature type="domain" description="Sucrose synthase first GT-B" evidence="11">
    <location>
        <begin position="174"/>
        <end position="436"/>
    </location>
</feature>
<keyword evidence="14" id="KW-1185">Reference proteome</keyword>
<evidence type="ECO:0000256" key="6">
    <source>
        <dbReference type="ARBA" id="ARBA00022679"/>
    </source>
</evidence>
<evidence type="ECO:0000256" key="3">
    <source>
        <dbReference type="ARBA" id="ARBA00011774"/>
    </source>
</evidence>
<dbReference type="Pfam" id="PF00534">
    <property type="entry name" value="Glycos_transf_1"/>
    <property type="match status" value="1"/>
</dbReference>
<dbReference type="Gene3D" id="3.40.50.2000">
    <property type="entry name" value="Glycogen Phosphorylase B"/>
    <property type="match status" value="2"/>
</dbReference>
<dbReference type="InterPro" id="IPR023214">
    <property type="entry name" value="HAD_sf"/>
</dbReference>
<keyword evidence="6 8" id="KW-0808">Transferase</keyword>
<evidence type="ECO:0000259" key="11">
    <source>
        <dbReference type="Pfam" id="PF00862"/>
    </source>
</evidence>
<evidence type="ECO:0000313" key="14">
    <source>
        <dbReference type="Proteomes" id="UP001165190"/>
    </source>
</evidence>
<name>A0A9W7I5C3_HIBTR</name>
<evidence type="ECO:0000256" key="9">
    <source>
        <dbReference type="SAM" id="MobiDB-lite"/>
    </source>
</evidence>
<comment type="similarity">
    <text evidence="2 8">Belongs to the glycosyltransferase 1 family.</text>
</comment>
<dbReference type="EC" id="2.4.1.14" evidence="4 8"/>
<dbReference type="InterPro" id="IPR012819">
    <property type="entry name" value="SPS_pln"/>
</dbReference>
<dbReference type="Pfam" id="PF05116">
    <property type="entry name" value="S6PP"/>
    <property type="match status" value="1"/>
</dbReference>
<dbReference type="PANTHER" id="PTHR46039">
    <property type="entry name" value="SUCROSE-PHOSPHATE SYNTHASE 3-RELATED"/>
    <property type="match status" value="1"/>
</dbReference>
<accession>A0A9W7I5C3</accession>
<dbReference type="InterPro" id="IPR000368">
    <property type="entry name" value="Sucrose_synth_GT-B1"/>
</dbReference>
<comment type="subunit">
    <text evidence="3 8">Homodimer or homotetramer.</text>
</comment>
<evidence type="ECO:0000256" key="2">
    <source>
        <dbReference type="ARBA" id="ARBA00006530"/>
    </source>
</evidence>
<dbReference type="Proteomes" id="UP001165190">
    <property type="component" value="Unassembled WGS sequence"/>
</dbReference>
<sequence length="1028" mass="115196">MAGRGNEWINGYLEAILDAGSSSSRNKLKNVKFQDSTKQQVLKEEKPFSPTRYFVEEVINGFDESDLHRTWVKVIATRNSRERTSRLENMCWRIWHLARKKKQIAWDDARRLAKRRLEREQGRNDAADDLSELSEGEKEKGDPNISEPIKDLSRINSDMQIWFDDNDRPSKHLYIVLISMHGLVRGENMELGRDSDTGGQVKYVVELARALANTKGVDRVDLLTRQITSPEVDSSYGEPIEMLSCPSDATGSCGAYIIRIPCGPRDKYIAKESLWPHIPEFVDGALNHIVNMARAMGDQLNGGKPAWPYVIHGHYADAGEVAAHLSGALNVPMVLTGHSLGRNKFEQLLKQGRLSKEAINSTYKIMRRIEGEELGLDAAEMVVTSTRQEIEEQWGLYDGFDLKLERKLRVRRRRGVSCLGRYMPRMVVIPPGMDFSYVTTQDSSENDSDLKSLLGSNDRAQNKGHLPQIWSEIMRFFTNPHKPTILALSRPDPKKNVTTLLKAFGECQPLRELANLTLILGNRDDIEDMSSGSSVVLTTVLKLIDRYDLYGQVAYPKHHKQSQVPEIYRLAAKTKGVFINPALVEPFGLTVIEAAAYGLPVVATKNGGPVDILKVLNNGLLVDPHDQKAIADALLKLVADKNLWAECRKNGLRNIHRFSWTEHCHNYLSHVEHCRNRHPTSRLEIMTIPEEPMSDSLKDVEDISLRFSIEGDIKLNGEIDSAARHKKIVEAITQMASSNSNTSIVYGPSRRQMLFVIAADCYDNNGEITETFPAIIMNVMKDAGLCVGLGKVGFVLLTGSSLGETMQALSSCPVSIGDFDALVCNSGSEMYYPWRDMVADTDYEAHMAYRWPGENVRSMAMRLAKIEDGAEDDITEYVAARSSRCYSYTIKPGATTRRTDDLRQRLRMRGFRCNLVYTRAASRLNVVPLFASRMQALRYLSIRWGIELSKVVSFVGERGDTDYEDLLGGLHKTIVLKGTVAYGSEKLLHSEDNIKIEDAVPQGNPNINSVESSEGQNIAGALDTLGIK</sequence>
<dbReference type="InterPro" id="IPR001296">
    <property type="entry name" value="Glyco_trans_1"/>
</dbReference>
<feature type="compositionally biased region" description="Basic and acidic residues" evidence="9">
    <location>
        <begin position="135"/>
        <end position="149"/>
    </location>
</feature>
<organism evidence="13 14">
    <name type="scientific">Hibiscus trionum</name>
    <name type="common">Flower of an hour</name>
    <dbReference type="NCBI Taxonomy" id="183268"/>
    <lineage>
        <taxon>Eukaryota</taxon>
        <taxon>Viridiplantae</taxon>
        <taxon>Streptophyta</taxon>
        <taxon>Embryophyta</taxon>
        <taxon>Tracheophyta</taxon>
        <taxon>Spermatophyta</taxon>
        <taxon>Magnoliopsida</taxon>
        <taxon>eudicotyledons</taxon>
        <taxon>Gunneridae</taxon>
        <taxon>Pentapetalae</taxon>
        <taxon>rosids</taxon>
        <taxon>malvids</taxon>
        <taxon>Malvales</taxon>
        <taxon>Malvaceae</taxon>
        <taxon>Malvoideae</taxon>
        <taxon>Hibiscus</taxon>
    </lineage>
</organism>
<comment type="function">
    <text evidence="8">Plays a role in photosynthetic sucrose synthesis by catalyzing the rate-limiting step of sucrose biosynthesis from UDP-glucose and fructose- 6-phosphate. Involved in the regulation of carbon partitioning in the leaves of plants. May regulate the synthesis of sucrose and therefore play a major role as a limiting factor in the export of photoassimilates out of the leaf. Plays a role for sucrose availability that is essential for plant growth and fiber elongation.</text>
</comment>
<protein>
    <recommendedName>
        <fullName evidence="4 8">Sucrose-phosphate synthase</fullName>
        <ecNumber evidence="4 8">2.4.1.14</ecNumber>
    </recommendedName>
</protein>
<evidence type="ECO:0000256" key="4">
    <source>
        <dbReference type="ARBA" id="ARBA00012536"/>
    </source>
</evidence>
<evidence type="ECO:0000259" key="10">
    <source>
        <dbReference type="Pfam" id="PF00534"/>
    </source>
</evidence>
<comment type="catalytic activity">
    <reaction evidence="7 8">
        <text>beta-D-fructose 6-phosphate + UDP-alpha-D-glucose = sucrose 6(F)-phosphate + UDP + H(+)</text>
        <dbReference type="Rhea" id="RHEA:22172"/>
        <dbReference type="ChEBI" id="CHEBI:15378"/>
        <dbReference type="ChEBI" id="CHEBI:57634"/>
        <dbReference type="ChEBI" id="CHEBI:57723"/>
        <dbReference type="ChEBI" id="CHEBI:58223"/>
        <dbReference type="ChEBI" id="CHEBI:58885"/>
        <dbReference type="EC" id="2.4.1.14"/>
    </reaction>
</comment>
<dbReference type="EMBL" id="BSYR01000024">
    <property type="protein sequence ID" value="GMI90749.1"/>
    <property type="molecule type" value="Genomic_DNA"/>
</dbReference>
<dbReference type="SUPFAM" id="SSF53756">
    <property type="entry name" value="UDP-Glycosyltransferase/glycogen phosphorylase"/>
    <property type="match status" value="1"/>
</dbReference>
<comment type="caution">
    <text evidence="13">The sequence shown here is derived from an EMBL/GenBank/DDBJ whole genome shotgun (WGS) entry which is preliminary data.</text>
</comment>
<evidence type="ECO:0000256" key="5">
    <source>
        <dbReference type="ARBA" id="ARBA00022676"/>
    </source>
</evidence>
<dbReference type="GO" id="GO:0005986">
    <property type="term" value="P:sucrose biosynthetic process"/>
    <property type="evidence" value="ECO:0007669"/>
    <property type="project" value="UniProtKB-UniRule"/>
</dbReference>
<evidence type="ECO:0000256" key="8">
    <source>
        <dbReference type="RuleBase" id="RU368006"/>
    </source>
</evidence>
<dbReference type="InterPro" id="IPR006380">
    <property type="entry name" value="SPP-like_dom"/>
</dbReference>